<dbReference type="CDD" id="cd13581">
    <property type="entry name" value="PBP2_AlgQ_like_2"/>
    <property type="match status" value="1"/>
</dbReference>
<dbReference type="InterPro" id="IPR006059">
    <property type="entry name" value="SBP"/>
</dbReference>
<protein>
    <submittedName>
        <fullName evidence="2">ABC transporter substrate-binding protein</fullName>
    </submittedName>
</protein>
<dbReference type="Pfam" id="PF01547">
    <property type="entry name" value="SBP_bac_1"/>
    <property type="match status" value="1"/>
</dbReference>
<name>A0A1B1MVS8_9BACL</name>
<dbReference type="InterPro" id="IPR050490">
    <property type="entry name" value="Bact_solute-bd_prot1"/>
</dbReference>
<dbReference type="SUPFAM" id="SSF53850">
    <property type="entry name" value="Periplasmic binding protein-like II"/>
    <property type="match status" value="1"/>
</dbReference>
<feature type="chain" id="PRO_5039624846" evidence="1">
    <location>
        <begin position="28"/>
        <end position="552"/>
    </location>
</feature>
<keyword evidence="3" id="KW-1185">Reference proteome</keyword>
<dbReference type="KEGG" id="pyg:AWM70_00480"/>
<dbReference type="Gene3D" id="3.40.190.10">
    <property type="entry name" value="Periplasmic binding protein-like II"/>
    <property type="match status" value="2"/>
</dbReference>
<feature type="signal peptide" evidence="1">
    <location>
        <begin position="1"/>
        <end position="27"/>
    </location>
</feature>
<dbReference type="AlphaFoldDB" id="A0A1B1MVS8"/>
<keyword evidence="1" id="KW-0732">Signal</keyword>
<dbReference type="EMBL" id="CP014167">
    <property type="protein sequence ID" value="ANS73247.1"/>
    <property type="molecule type" value="Genomic_DNA"/>
</dbReference>
<dbReference type="OrthoDB" id="9787283at2"/>
<dbReference type="PANTHER" id="PTHR43649:SF12">
    <property type="entry name" value="DIACETYLCHITOBIOSE BINDING PROTEIN DASA"/>
    <property type="match status" value="1"/>
</dbReference>
<reference evidence="2 3" key="1">
    <citation type="submission" date="2016-01" db="EMBL/GenBank/DDBJ databases">
        <title>Complete Genome Sequence of Paenibacillus yonginensis DCY84, a novel Plant Growth-Promoting Bacteria with Elicitation of Induced Systemic Resistance.</title>
        <authorList>
            <person name="Kim Y.J."/>
            <person name="Yang D.C."/>
            <person name="Sukweenadhi J."/>
        </authorList>
    </citation>
    <scope>NUCLEOTIDE SEQUENCE [LARGE SCALE GENOMIC DNA]</scope>
    <source>
        <strain evidence="2 3">DCY84</strain>
    </source>
</reference>
<dbReference type="PROSITE" id="PS51257">
    <property type="entry name" value="PROKAR_LIPOPROTEIN"/>
    <property type="match status" value="1"/>
</dbReference>
<evidence type="ECO:0000313" key="3">
    <source>
        <dbReference type="Proteomes" id="UP000092573"/>
    </source>
</evidence>
<sequence>MKGRLFRSGVSCLLAMVILLSACSSKGNEEASPASAEAAVTEAGQFPIVNEPVTIKVMTAANSAVEDFATNKFTKYLEEKTNIHIEWELVPGSSAAEKLNVVLAGGDLPDVIMGMNVSNDQQQIYGEQGVFLSLNDLIDKYGIETKKMFEERPLIKESITASDGKIYALPAPNECYHCSMRQKMWIYQPWLDKLGLKMPTTTEEFYEVLKAFKTQDPNGNGKADEIPFSGAPMAYGSTTTTAVENFLMNAFTYAPYTRIYLNEGKADVPYNKDGWRQGLEYLHKLYAEGLMDPQALTQDGTQLMQLGENPGVPILGAASAPNMSAITQLSGESGRWLEYVAVPPLKGPDGLQVTQVDPYQIAGGAFVITSAAKNPEAAFRLADMLYDRENTLRLNFGVLGKDWDWAAEGEKGINGEQAIYKTITKFGVQQNSNWSQVGPNFRPSELRLGEVADPENPLESILYKETKDKYDPYKIDTASVMPPLFFTSDQTAEMADLAKTLFDYVNEMTARFVTGDMELNDANWQNYLQTLDGMNLKRYLEIYQGVYDAKQK</sequence>
<accession>A0A1B1MVS8</accession>
<evidence type="ECO:0000256" key="1">
    <source>
        <dbReference type="SAM" id="SignalP"/>
    </source>
</evidence>
<organism evidence="2 3">
    <name type="scientific">Paenibacillus yonginensis</name>
    <dbReference type="NCBI Taxonomy" id="1462996"/>
    <lineage>
        <taxon>Bacteria</taxon>
        <taxon>Bacillati</taxon>
        <taxon>Bacillota</taxon>
        <taxon>Bacilli</taxon>
        <taxon>Bacillales</taxon>
        <taxon>Paenibacillaceae</taxon>
        <taxon>Paenibacillus</taxon>
    </lineage>
</organism>
<proteinExistence type="predicted"/>
<dbReference type="PANTHER" id="PTHR43649">
    <property type="entry name" value="ARABINOSE-BINDING PROTEIN-RELATED"/>
    <property type="match status" value="1"/>
</dbReference>
<dbReference type="STRING" id="1462996.AWM70_00480"/>
<dbReference type="Proteomes" id="UP000092573">
    <property type="component" value="Chromosome"/>
</dbReference>
<dbReference type="RefSeq" id="WP_068693381.1">
    <property type="nucleotide sequence ID" value="NZ_CP014167.1"/>
</dbReference>
<evidence type="ECO:0000313" key="2">
    <source>
        <dbReference type="EMBL" id="ANS73247.1"/>
    </source>
</evidence>
<gene>
    <name evidence="2" type="ORF">AWM70_00480</name>
</gene>